<organism evidence="2 3">
    <name type="scientific">Luteimonas viscosa</name>
    <dbReference type="NCBI Taxonomy" id="1132694"/>
    <lineage>
        <taxon>Bacteria</taxon>
        <taxon>Pseudomonadati</taxon>
        <taxon>Pseudomonadota</taxon>
        <taxon>Gammaproteobacteria</taxon>
        <taxon>Lysobacterales</taxon>
        <taxon>Lysobacteraceae</taxon>
        <taxon>Luteimonas</taxon>
    </lineage>
</organism>
<proteinExistence type="predicted"/>
<sequence>MNNDDRDQDRLDQALRARYAEAVSQVSGATMAQLHRRRHAALADAPARGSRWRLPAAAFASLMVVAGALGIGLHLSGDAPPAAVESPVAVAADATGIEGALDELDQNPDFYVWLASGDADLLAME</sequence>
<reference evidence="2 3" key="1">
    <citation type="submission" date="2019-08" db="EMBL/GenBank/DDBJ databases">
        <title>Luteimonas viscosus sp. nov., isolated from soil of a sunflower field.</title>
        <authorList>
            <person name="Jianli Z."/>
            <person name="Ying Z."/>
        </authorList>
    </citation>
    <scope>NUCLEOTIDE SEQUENCE [LARGE SCALE GENOMIC DNA]</scope>
    <source>
        <strain evidence="2 3">XBU10</strain>
    </source>
</reference>
<keyword evidence="3" id="KW-1185">Reference proteome</keyword>
<keyword evidence="1" id="KW-0812">Transmembrane</keyword>
<evidence type="ECO:0000256" key="1">
    <source>
        <dbReference type="SAM" id="Phobius"/>
    </source>
</evidence>
<dbReference type="AlphaFoldDB" id="A0A5D4XGS7"/>
<dbReference type="EMBL" id="VTFT01000003">
    <property type="protein sequence ID" value="TYT23145.1"/>
    <property type="molecule type" value="Genomic_DNA"/>
</dbReference>
<dbReference type="OrthoDB" id="5976069at2"/>
<feature type="transmembrane region" description="Helical" evidence="1">
    <location>
        <begin position="56"/>
        <end position="75"/>
    </location>
</feature>
<dbReference type="RefSeq" id="WP_149104852.1">
    <property type="nucleotide sequence ID" value="NZ_VTFT01000003.1"/>
</dbReference>
<gene>
    <name evidence="2" type="ORF">FZO89_18070</name>
</gene>
<accession>A0A5D4XGS7</accession>
<keyword evidence="1" id="KW-1133">Transmembrane helix</keyword>
<evidence type="ECO:0000313" key="3">
    <source>
        <dbReference type="Proteomes" id="UP000324973"/>
    </source>
</evidence>
<comment type="caution">
    <text evidence="2">The sequence shown here is derived from an EMBL/GenBank/DDBJ whole genome shotgun (WGS) entry which is preliminary data.</text>
</comment>
<keyword evidence="1" id="KW-0472">Membrane</keyword>
<protein>
    <submittedName>
        <fullName evidence="2">Uncharacterized protein</fullName>
    </submittedName>
</protein>
<evidence type="ECO:0000313" key="2">
    <source>
        <dbReference type="EMBL" id="TYT23145.1"/>
    </source>
</evidence>
<name>A0A5D4XGS7_9GAMM</name>
<dbReference type="Proteomes" id="UP000324973">
    <property type="component" value="Unassembled WGS sequence"/>
</dbReference>